<dbReference type="InterPro" id="IPR022237">
    <property type="entry name" value="PsiD-like"/>
</dbReference>
<keyword evidence="3" id="KW-1185">Reference proteome</keyword>
<reference evidence="2" key="1">
    <citation type="submission" date="2021-02" db="EMBL/GenBank/DDBJ databases">
        <authorList>
            <person name="Nieuwenhuis M."/>
            <person name="Van De Peppel L.J.J."/>
        </authorList>
    </citation>
    <scope>NUCLEOTIDE SEQUENCE</scope>
    <source>
        <strain evidence="2">D49</strain>
    </source>
</reference>
<protein>
    <recommendedName>
        <fullName evidence="1">L-tryptophan decarboxylase PsiD-like domain-containing protein</fullName>
    </recommendedName>
</protein>
<accession>A0A9P7GHV4</accession>
<name>A0A9P7GHV4_9AGAR</name>
<dbReference type="EMBL" id="JABCKI010000870">
    <property type="protein sequence ID" value="KAG5649565.1"/>
    <property type="molecule type" value="Genomic_DNA"/>
</dbReference>
<evidence type="ECO:0000259" key="1">
    <source>
        <dbReference type="Pfam" id="PF12588"/>
    </source>
</evidence>
<organism evidence="2 3">
    <name type="scientific">Sphagnurus paluster</name>
    <dbReference type="NCBI Taxonomy" id="117069"/>
    <lineage>
        <taxon>Eukaryota</taxon>
        <taxon>Fungi</taxon>
        <taxon>Dikarya</taxon>
        <taxon>Basidiomycota</taxon>
        <taxon>Agaricomycotina</taxon>
        <taxon>Agaricomycetes</taxon>
        <taxon>Agaricomycetidae</taxon>
        <taxon>Agaricales</taxon>
        <taxon>Tricholomatineae</taxon>
        <taxon>Lyophyllaceae</taxon>
        <taxon>Sphagnurus</taxon>
    </lineage>
</organism>
<dbReference type="OrthoDB" id="5973539at2759"/>
<gene>
    <name evidence="2" type="ORF">H0H81_003077</name>
</gene>
<evidence type="ECO:0000313" key="3">
    <source>
        <dbReference type="Proteomes" id="UP000717328"/>
    </source>
</evidence>
<dbReference type="Proteomes" id="UP000717328">
    <property type="component" value="Unassembled WGS sequence"/>
</dbReference>
<dbReference type="Pfam" id="PF12588">
    <property type="entry name" value="PSDC"/>
    <property type="match status" value="1"/>
</dbReference>
<reference evidence="2" key="2">
    <citation type="submission" date="2021-10" db="EMBL/GenBank/DDBJ databases">
        <title>Phylogenomics reveals ancestral predisposition of the termite-cultivated fungus Termitomyces towards a domesticated lifestyle.</title>
        <authorList>
            <person name="Auxier B."/>
            <person name="Grum-Grzhimaylo A."/>
            <person name="Cardenas M.E."/>
            <person name="Lodge J.D."/>
            <person name="Laessoe T."/>
            <person name="Pedersen O."/>
            <person name="Smith M.E."/>
            <person name="Kuyper T.W."/>
            <person name="Franco-Molano E.A."/>
            <person name="Baroni T.J."/>
            <person name="Aanen D.K."/>
        </authorList>
    </citation>
    <scope>NUCLEOTIDE SEQUENCE</scope>
    <source>
        <strain evidence="2">D49</strain>
    </source>
</reference>
<sequence length="112" mass="12691">MLWPAFNIALKDLLDSWGAFLKTPESNYTLTDKDDGWFGKYGIKSLEADDRGVFNDTYVTPDPDAINRGYTSWDDFFTREVQSGARAVHAPENKTMIHNACESTVYNIATKM</sequence>
<dbReference type="AlphaFoldDB" id="A0A9P7GHV4"/>
<feature type="domain" description="L-tryptophan decarboxylase PsiD-like" evidence="1">
    <location>
        <begin position="4"/>
        <end position="45"/>
    </location>
</feature>
<comment type="caution">
    <text evidence="2">The sequence shown here is derived from an EMBL/GenBank/DDBJ whole genome shotgun (WGS) entry which is preliminary data.</text>
</comment>
<proteinExistence type="predicted"/>
<evidence type="ECO:0000313" key="2">
    <source>
        <dbReference type="EMBL" id="KAG5649565.1"/>
    </source>
</evidence>